<dbReference type="InterPro" id="IPR044751">
    <property type="entry name" value="Ion_transp-like_CBS"/>
</dbReference>
<dbReference type="InterPro" id="IPR002550">
    <property type="entry name" value="CNNM"/>
</dbReference>
<dbReference type="InterPro" id="IPR005170">
    <property type="entry name" value="Transptr-assoc_dom"/>
</dbReference>
<dbReference type="GO" id="GO:0050660">
    <property type="term" value="F:flavin adenine dinucleotide binding"/>
    <property type="evidence" value="ECO:0007669"/>
    <property type="project" value="InterPro"/>
</dbReference>
<name>B1VAH2_PHYAS</name>
<comment type="subcellular location">
    <subcellularLocation>
        <location evidence="1">Membrane</location>
        <topology evidence="1">Multi-pass membrane protein</topology>
    </subcellularLocation>
</comment>
<dbReference type="FunFam" id="3.10.580.10:FF:000002">
    <property type="entry name" value="Magnesium/cobalt efflux protein CorC"/>
    <property type="match status" value="1"/>
</dbReference>
<evidence type="ECO:0000256" key="3">
    <source>
        <dbReference type="ARBA" id="ARBA00022692"/>
    </source>
</evidence>
<evidence type="ECO:0000256" key="2">
    <source>
        <dbReference type="ARBA" id="ARBA00006337"/>
    </source>
</evidence>
<evidence type="ECO:0000256" key="1">
    <source>
        <dbReference type="ARBA" id="ARBA00004141"/>
    </source>
</evidence>
<evidence type="ECO:0000256" key="8">
    <source>
        <dbReference type="PROSITE-ProRule" id="PRU00703"/>
    </source>
</evidence>
<comment type="similarity">
    <text evidence="2">Belongs to the UPF0053 family.</text>
</comment>
<evidence type="ECO:0000256" key="5">
    <source>
        <dbReference type="ARBA" id="ARBA00022989"/>
    </source>
</evidence>
<keyword evidence="7 9" id="KW-0472">Membrane</keyword>
<proteinExistence type="inferred from homology"/>
<dbReference type="KEGG" id="pal:PA0611"/>
<sequence length="437" mass="50345">MFFKMEYSILLFIFLILLNAFFAASEISFISTPESKIELDIKRGYKKASRVKKIKEKPTTFLSVIQIMIHIITFFQGHIVTSRFLSGNSDFKYQISIEALIIAASIIFGELIPKRLAMCSPSKTAYFFATPILFMAALIKPLVWALTKISDFFLMIFGVNISKNSVSVSEDELRLMLNSSYRKGIIDKNENNMIQNIFDFDHTSISEVMRHRTQVVAINDDITKEEIIDFIRNQKYTRFPVYKTNIDNIIGVVHVKDIFKCLMFNPSNEPFDIKNLIRETYFVPDSKNTSELFREMQSSKNHIAVVIDEHGGTAGIITFEDLIEEILGEIFDEYDKDEEIMIKEISQGEYIANGFSNLEEIEEIIKIEFDDGDCDYDTLNGFLIGKLGRLPQKDEKIKINYKGYQFEVLQLKDKVISKIKIRKNILSIATNELKASN</sequence>
<dbReference type="Proteomes" id="UP000008323">
    <property type="component" value="Chromosome"/>
</dbReference>
<evidence type="ECO:0000313" key="14">
    <source>
        <dbReference type="Proteomes" id="UP000008323"/>
    </source>
</evidence>
<dbReference type="PANTHER" id="PTHR22777">
    <property type="entry name" value="HEMOLYSIN-RELATED"/>
    <property type="match status" value="1"/>
</dbReference>
<dbReference type="Gene3D" id="3.30.465.10">
    <property type="match status" value="1"/>
</dbReference>
<evidence type="ECO:0000259" key="11">
    <source>
        <dbReference type="PROSITE" id="PS51371"/>
    </source>
</evidence>
<dbReference type="STRING" id="59748.PA0611"/>
<evidence type="ECO:0000256" key="7">
    <source>
        <dbReference type="ARBA" id="ARBA00023136"/>
    </source>
</evidence>
<dbReference type="InterPro" id="IPR016169">
    <property type="entry name" value="FAD-bd_PCMH_sub2"/>
</dbReference>
<dbReference type="CDD" id="cd04590">
    <property type="entry name" value="CBS_pair_CorC_HlyC_assoc"/>
    <property type="match status" value="1"/>
</dbReference>
<dbReference type="InterPro" id="IPR036318">
    <property type="entry name" value="FAD-bd_PCMH-like_sf"/>
</dbReference>
<protein>
    <submittedName>
        <fullName evidence="13">Putative transporter</fullName>
    </submittedName>
</protein>
<feature type="domain" description="CNNM transmembrane" evidence="12">
    <location>
        <begin position="1"/>
        <end position="190"/>
    </location>
</feature>
<dbReference type="SUPFAM" id="SSF56176">
    <property type="entry name" value="FAD-binding/transporter-associated domain-like"/>
    <property type="match status" value="1"/>
</dbReference>
<dbReference type="InterPro" id="IPR046342">
    <property type="entry name" value="CBS_dom_sf"/>
</dbReference>
<dbReference type="Pfam" id="PF01595">
    <property type="entry name" value="CNNM"/>
    <property type="match status" value="1"/>
</dbReference>
<feature type="transmembrane region" description="Helical" evidence="10">
    <location>
        <begin position="93"/>
        <end position="112"/>
    </location>
</feature>
<dbReference type="SUPFAM" id="SSF54631">
    <property type="entry name" value="CBS-domain pair"/>
    <property type="match status" value="1"/>
</dbReference>
<dbReference type="GO" id="GO:0005886">
    <property type="term" value="C:plasma membrane"/>
    <property type="evidence" value="ECO:0007669"/>
    <property type="project" value="TreeGrafter"/>
</dbReference>
<dbReference type="eggNOG" id="COG1253">
    <property type="taxonomic scope" value="Bacteria"/>
</dbReference>
<keyword evidence="4" id="KW-0677">Repeat</keyword>
<keyword evidence="5 9" id="KW-1133">Transmembrane helix</keyword>
<feature type="transmembrane region" description="Helical" evidence="10">
    <location>
        <begin position="61"/>
        <end position="81"/>
    </location>
</feature>
<dbReference type="PANTHER" id="PTHR22777:SF17">
    <property type="entry name" value="UPF0053 PROTEIN SLL0260"/>
    <property type="match status" value="1"/>
</dbReference>
<gene>
    <name evidence="13" type="ordered locus">PA0611</name>
</gene>
<organism evidence="13 14">
    <name type="scientific">Phytoplasma australiense</name>
    <dbReference type="NCBI Taxonomy" id="59748"/>
    <lineage>
        <taxon>Bacteria</taxon>
        <taxon>Bacillati</taxon>
        <taxon>Mycoplasmatota</taxon>
        <taxon>Mollicutes</taxon>
        <taxon>Acholeplasmatales</taxon>
        <taxon>Acholeplasmataceae</taxon>
        <taxon>Candidatus Phytoplasma</taxon>
        <taxon>16SrXII (Stolbur group)</taxon>
    </lineage>
</organism>
<evidence type="ECO:0000313" key="13">
    <source>
        <dbReference type="EMBL" id="CAM11945.1"/>
    </source>
</evidence>
<evidence type="ECO:0000256" key="10">
    <source>
        <dbReference type="SAM" id="Phobius"/>
    </source>
</evidence>
<evidence type="ECO:0000256" key="4">
    <source>
        <dbReference type="ARBA" id="ARBA00022737"/>
    </source>
</evidence>
<reference evidence="13 14" key="1">
    <citation type="journal article" date="2008" name="J. Bacteriol.">
        <title>Comparative genome analysis of 'Candidatus Phytoplasma australiense' (subgroup tuf-Australia I; rp-A) and 'Ca. Phytoplasma asteris' strains OY-M and AY-WB.</title>
        <authorList>
            <person name="Tran-Nguyen L.T."/>
            <person name="Kube M."/>
            <person name="Schneider B."/>
            <person name="Reinhardt R."/>
            <person name="Gibb K.S."/>
        </authorList>
    </citation>
    <scope>NUCLEOTIDE SEQUENCE [LARGE SCALE GENOMIC DNA]</scope>
</reference>
<dbReference type="EMBL" id="AM422018">
    <property type="protein sequence ID" value="CAM11945.1"/>
    <property type="molecule type" value="Genomic_DNA"/>
</dbReference>
<dbReference type="Gene3D" id="3.10.580.10">
    <property type="entry name" value="CBS-domain"/>
    <property type="match status" value="1"/>
</dbReference>
<dbReference type="Pfam" id="PF00571">
    <property type="entry name" value="CBS"/>
    <property type="match status" value="2"/>
</dbReference>
<dbReference type="PROSITE" id="PS51846">
    <property type="entry name" value="CNNM"/>
    <property type="match status" value="1"/>
</dbReference>
<evidence type="ECO:0000259" key="12">
    <source>
        <dbReference type="PROSITE" id="PS51846"/>
    </source>
</evidence>
<dbReference type="InterPro" id="IPR000644">
    <property type="entry name" value="CBS_dom"/>
</dbReference>
<feature type="transmembrane region" description="Helical" evidence="10">
    <location>
        <begin position="124"/>
        <end position="146"/>
    </location>
</feature>
<evidence type="ECO:0000256" key="6">
    <source>
        <dbReference type="ARBA" id="ARBA00023122"/>
    </source>
</evidence>
<evidence type="ECO:0000256" key="9">
    <source>
        <dbReference type="PROSITE-ProRule" id="PRU01193"/>
    </source>
</evidence>
<feature type="domain" description="CBS" evidence="11">
    <location>
        <begin position="209"/>
        <end position="269"/>
    </location>
</feature>
<feature type="domain" description="CBS" evidence="11">
    <location>
        <begin position="276"/>
        <end position="333"/>
    </location>
</feature>
<keyword evidence="3 9" id="KW-0812">Transmembrane</keyword>
<dbReference type="PROSITE" id="PS51371">
    <property type="entry name" value="CBS"/>
    <property type="match status" value="2"/>
</dbReference>
<keyword evidence="6 8" id="KW-0129">CBS domain</keyword>
<dbReference type="Pfam" id="PF03471">
    <property type="entry name" value="CorC_HlyC"/>
    <property type="match status" value="1"/>
</dbReference>
<dbReference type="SMART" id="SM01091">
    <property type="entry name" value="CorC_HlyC"/>
    <property type="match status" value="1"/>
</dbReference>
<accession>B1VAH2</accession>
<dbReference type="AlphaFoldDB" id="B1VAH2"/>